<dbReference type="PANTHER" id="PTHR35585">
    <property type="entry name" value="HHE DOMAIN PROTEIN (AFU_ORTHOLOGUE AFUA_4G00730)"/>
    <property type="match status" value="1"/>
</dbReference>
<dbReference type="Gene3D" id="1.20.120.520">
    <property type="entry name" value="nmb1532 protein domain like"/>
    <property type="match status" value="1"/>
</dbReference>
<dbReference type="OrthoDB" id="9983919at2759"/>
<dbReference type="Pfam" id="PF01814">
    <property type="entry name" value="Hemerythrin"/>
    <property type="match status" value="1"/>
</dbReference>
<feature type="compositionally biased region" description="Low complexity" evidence="1">
    <location>
        <begin position="1"/>
        <end position="17"/>
    </location>
</feature>
<accession>A0A2P6V7A8</accession>
<dbReference type="EMBL" id="LHPF02000023">
    <property type="protein sequence ID" value="PSC69970.1"/>
    <property type="molecule type" value="Genomic_DNA"/>
</dbReference>
<organism evidence="3 4">
    <name type="scientific">Micractinium conductrix</name>
    <dbReference type="NCBI Taxonomy" id="554055"/>
    <lineage>
        <taxon>Eukaryota</taxon>
        <taxon>Viridiplantae</taxon>
        <taxon>Chlorophyta</taxon>
        <taxon>core chlorophytes</taxon>
        <taxon>Trebouxiophyceae</taxon>
        <taxon>Chlorellales</taxon>
        <taxon>Chlorellaceae</taxon>
        <taxon>Chlorella clade</taxon>
        <taxon>Micractinium</taxon>
    </lineage>
</organism>
<feature type="compositionally biased region" description="Low complexity" evidence="1">
    <location>
        <begin position="289"/>
        <end position="311"/>
    </location>
</feature>
<comment type="caution">
    <text evidence="3">The sequence shown here is derived from an EMBL/GenBank/DDBJ whole genome shotgun (WGS) entry which is preliminary data.</text>
</comment>
<reference evidence="3 4" key="1">
    <citation type="journal article" date="2018" name="Plant J.">
        <title>Genome sequences of Chlorella sorokiniana UTEX 1602 and Micractinium conductrix SAG 241.80: implications to maltose excretion by a green alga.</title>
        <authorList>
            <person name="Arriola M.B."/>
            <person name="Velmurugan N."/>
            <person name="Zhang Y."/>
            <person name="Plunkett M.H."/>
            <person name="Hondzo H."/>
            <person name="Barney B.M."/>
        </authorList>
    </citation>
    <scope>NUCLEOTIDE SEQUENCE [LARGE SCALE GENOMIC DNA]</scope>
    <source>
        <strain evidence="3 4">SAG 241.80</strain>
    </source>
</reference>
<proteinExistence type="predicted"/>
<dbReference type="Proteomes" id="UP000239649">
    <property type="component" value="Unassembled WGS sequence"/>
</dbReference>
<evidence type="ECO:0000259" key="2">
    <source>
        <dbReference type="Pfam" id="PF01814"/>
    </source>
</evidence>
<dbReference type="InterPro" id="IPR012312">
    <property type="entry name" value="Hemerythrin-like"/>
</dbReference>
<evidence type="ECO:0000256" key="1">
    <source>
        <dbReference type="SAM" id="MobiDB-lite"/>
    </source>
</evidence>
<feature type="domain" description="Hemerythrin-like" evidence="2">
    <location>
        <begin position="93"/>
        <end position="186"/>
    </location>
</feature>
<feature type="region of interest" description="Disordered" evidence="1">
    <location>
        <begin position="274"/>
        <end position="317"/>
    </location>
</feature>
<dbReference type="PANTHER" id="PTHR35585:SF1">
    <property type="entry name" value="HHE DOMAIN PROTEIN (AFU_ORTHOLOGUE AFUA_4G00730)"/>
    <property type="match status" value="1"/>
</dbReference>
<name>A0A2P6V7A8_9CHLO</name>
<gene>
    <name evidence="3" type="ORF">C2E20_6581</name>
</gene>
<dbReference type="AlphaFoldDB" id="A0A2P6V7A8"/>
<sequence>MEAPRPSSAPAAAAPVPGQTVTTGLPPTAPAHAFDDMEEPLEQTPATLDVTPPAIMAQTAMAGAVLPPLSAALPPPTITQLILGAAAVGDALHMDMLASALAVDIRLHSQAENAVLYPLLQSRLGPSGAQWAARALAEHSLIEQSVADILTLRAAGGGDALINRMKQLQSEFTAHQMEEESQILPAVAAALAPDEAMGLATQFKAAKQSASLVPSAQTVMAQAISAAGQAQAMAAQAAAFATGMPAGAQQAQQAQPDAAAPASRAAVEATGMDVGAGTVSPQGGEVDMAAQPAPAGGKAAGPAGVAAEPAGSMEAEA</sequence>
<feature type="region of interest" description="Disordered" evidence="1">
    <location>
        <begin position="1"/>
        <end position="33"/>
    </location>
</feature>
<keyword evidence="4" id="KW-1185">Reference proteome</keyword>
<evidence type="ECO:0000313" key="3">
    <source>
        <dbReference type="EMBL" id="PSC69970.1"/>
    </source>
</evidence>
<evidence type="ECO:0000313" key="4">
    <source>
        <dbReference type="Proteomes" id="UP000239649"/>
    </source>
</evidence>
<protein>
    <submittedName>
        <fullName evidence="3">Hemerythrin</fullName>
    </submittedName>
</protein>